<keyword evidence="3" id="KW-1185">Reference proteome</keyword>
<dbReference type="EMBL" id="CP000319">
    <property type="protein sequence ID" value="ABE63746.1"/>
    <property type="molecule type" value="Genomic_DNA"/>
</dbReference>
<dbReference type="Proteomes" id="UP000001953">
    <property type="component" value="Chromosome"/>
</dbReference>
<protein>
    <submittedName>
        <fullName evidence="2">Plasmid pRiA4b ORF-3-like protein</fullName>
    </submittedName>
</protein>
<dbReference type="InterPro" id="IPR012912">
    <property type="entry name" value="Plasmid_pRiA4b_Orf3-like"/>
</dbReference>
<dbReference type="eggNOG" id="COG4974">
    <property type="taxonomic scope" value="Bacteria"/>
</dbReference>
<reference evidence="2 3" key="1">
    <citation type="submission" date="2006-03" db="EMBL/GenBank/DDBJ databases">
        <title>Complete sequence of chromosome of Nitrobacter hamburgensis X14.</title>
        <authorList>
            <consortium name="US DOE Joint Genome Institute"/>
            <person name="Copeland A."/>
            <person name="Lucas S."/>
            <person name="Lapidus A."/>
            <person name="Barry K."/>
            <person name="Detter J.C."/>
            <person name="Glavina del Rio T."/>
            <person name="Hammon N."/>
            <person name="Israni S."/>
            <person name="Dalin E."/>
            <person name="Tice H."/>
            <person name="Pitluck S."/>
            <person name="Chain P."/>
            <person name="Malfatti S."/>
            <person name="Shin M."/>
            <person name="Vergez L."/>
            <person name="Schmutz J."/>
            <person name="Larimer F."/>
            <person name="Land M."/>
            <person name="Hauser L."/>
            <person name="Kyrpides N."/>
            <person name="Ivanova N."/>
            <person name="Ward B."/>
            <person name="Arp D."/>
            <person name="Klotz M."/>
            <person name="Stein L."/>
            <person name="O'Mullan G."/>
            <person name="Starkenburg S."/>
            <person name="Sayavedra L."/>
            <person name="Poret-Peterson A.T."/>
            <person name="Gentry M.E."/>
            <person name="Bruce D."/>
            <person name="Richardson P."/>
        </authorList>
    </citation>
    <scope>NUCLEOTIDE SEQUENCE [LARGE SCALE GENOMIC DNA]</scope>
    <source>
        <strain evidence="3">DSM 10229 / NCIMB 13809 / X14</strain>
    </source>
</reference>
<dbReference type="STRING" id="323097.Nham_2989"/>
<dbReference type="Pfam" id="PF07929">
    <property type="entry name" value="PRiA4_ORF3"/>
    <property type="match status" value="1"/>
</dbReference>
<evidence type="ECO:0000313" key="2">
    <source>
        <dbReference type="EMBL" id="ABE63746.1"/>
    </source>
</evidence>
<evidence type="ECO:0000313" key="3">
    <source>
        <dbReference type="Proteomes" id="UP000001953"/>
    </source>
</evidence>
<accession>Q1QJ51</accession>
<organism evidence="2 3">
    <name type="scientific">Nitrobacter hamburgensis (strain DSM 10229 / NCIMB 13809 / X14)</name>
    <dbReference type="NCBI Taxonomy" id="323097"/>
    <lineage>
        <taxon>Bacteria</taxon>
        <taxon>Pseudomonadati</taxon>
        <taxon>Pseudomonadota</taxon>
        <taxon>Alphaproteobacteria</taxon>
        <taxon>Hyphomicrobiales</taxon>
        <taxon>Nitrobacteraceae</taxon>
        <taxon>Nitrobacter</taxon>
    </lineage>
</organism>
<sequence>MTADTIARLKITLDDVEPLVLRRIEVPFNIRLDRLHEVLQAAMGWTNSHLYEIRAGGAGWGLTDPDWPDGPLDARKARLDDIVEDTGAKTLRYLYDFGDGWEHIIKIERLVDPVPGERYPRLLEASGRCPPEDVGGPPGYAETLEAINDPRHERHDECKEWMPENFDPVIVNVEAIADELAALAKHWSRKPARQSKSN</sequence>
<name>Q1QJ51_NITHX</name>
<dbReference type="Gene3D" id="3.10.290.30">
    <property type="entry name" value="MM3350-like"/>
    <property type="match status" value="1"/>
</dbReference>
<gene>
    <name evidence="2" type="ordered locus">Nham_2989</name>
</gene>
<dbReference type="HOGENOM" id="CLU_085055_3_0_5"/>
<dbReference type="OrthoDB" id="9816539at2"/>
<dbReference type="SUPFAM" id="SSF159941">
    <property type="entry name" value="MM3350-like"/>
    <property type="match status" value="1"/>
</dbReference>
<dbReference type="PANTHER" id="PTHR41878:SF1">
    <property type="entry name" value="TNPR PROTEIN"/>
    <property type="match status" value="1"/>
</dbReference>
<dbReference type="KEGG" id="nha:Nham_2989"/>
<dbReference type="PANTHER" id="PTHR41878">
    <property type="entry name" value="LEXA REPRESSOR-RELATED"/>
    <property type="match status" value="1"/>
</dbReference>
<evidence type="ECO:0000259" key="1">
    <source>
        <dbReference type="Pfam" id="PF07929"/>
    </source>
</evidence>
<dbReference type="RefSeq" id="WP_011511408.1">
    <property type="nucleotide sequence ID" value="NC_007964.1"/>
</dbReference>
<dbReference type="InterPro" id="IPR024047">
    <property type="entry name" value="MM3350-like_sf"/>
</dbReference>
<dbReference type="AlphaFoldDB" id="Q1QJ51"/>
<proteinExistence type="predicted"/>
<feature type="domain" description="Plasmid pRiA4b Orf3-like" evidence="1">
    <location>
        <begin position="6"/>
        <end position="174"/>
    </location>
</feature>